<dbReference type="SMART" id="SM00530">
    <property type="entry name" value="HTH_XRE"/>
    <property type="match status" value="1"/>
</dbReference>
<name>A0A0U5B8B0_9MICO</name>
<dbReference type="PROSITE" id="PS50943">
    <property type="entry name" value="HTH_CROC1"/>
    <property type="match status" value="1"/>
</dbReference>
<proteinExistence type="predicted"/>
<dbReference type="InterPro" id="IPR010982">
    <property type="entry name" value="Lambda_DNA-bd_dom_sf"/>
</dbReference>
<protein>
    <recommendedName>
        <fullName evidence="1">HTH cro/C1-type domain-containing protein</fullName>
    </recommendedName>
</protein>
<reference evidence="3" key="1">
    <citation type="submission" date="2015-12" db="EMBL/GenBank/DDBJ databases">
        <authorList>
            <person name="Shamseldin A."/>
            <person name="Moawad H."/>
            <person name="Abd El-Rahim W.M."/>
            <person name="Sadowsky M.J."/>
        </authorList>
    </citation>
    <scope>NUCLEOTIDE SEQUENCE [LARGE SCALE GENOMIC DNA]</scope>
    <source>
        <strain evidence="3">JAM AC0309</strain>
    </source>
</reference>
<dbReference type="Proteomes" id="UP000218965">
    <property type="component" value="Chromosome"/>
</dbReference>
<dbReference type="GO" id="GO:0003677">
    <property type="term" value="F:DNA binding"/>
    <property type="evidence" value="ECO:0007669"/>
    <property type="project" value="InterPro"/>
</dbReference>
<dbReference type="RefSeq" id="WP_096421210.1">
    <property type="nucleotide sequence ID" value="NZ_AP017315.1"/>
</dbReference>
<gene>
    <name evidence="2" type="ORF">MalAC0309_1223</name>
</gene>
<dbReference type="KEGG" id="malk:MalAC0309_1223"/>
<dbReference type="OrthoDB" id="5108126at2"/>
<sequence length="190" mass="20191">MAATSFLRGARSSRRLTQDHVARVAGTSVPNVSSIEAGRRIPRVDTLDRLLRATGSRLGVLPTTREGALEASIEIRAAIEGNDADAAFRAWLTYSDALAVESAVNRVVLAAHPPQPTGTDVYDAALAAVSEFRLQEVDAPIPDWVNDSPTCDPEVVLGDLATLPRELLGDTPAAFLIRGLVIDRASLDPA</sequence>
<dbReference type="Pfam" id="PF13560">
    <property type="entry name" value="HTH_31"/>
    <property type="match status" value="1"/>
</dbReference>
<feature type="domain" description="HTH cro/C1-type" evidence="1">
    <location>
        <begin position="7"/>
        <end position="61"/>
    </location>
</feature>
<dbReference type="Gene3D" id="1.10.260.40">
    <property type="entry name" value="lambda repressor-like DNA-binding domains"/>
    <property type="match status" value="1"/>
</dbReference>
<reference evidence="2 3" key="2">
    <citation type="submission" date="2016-01" db="EMBL/GenBank/DDBJ databases">
        <title>Microcella alkaliphila JAM AC0309 whole genome shotgun sequence.</title>
        <authorList>
            <person name="Kurata A."/>
            <person name="Hirose Y."/>
            <person name="Kishimoto N."/>
            <person name="Kobayashi T."/>
        </authorList>
    </citation>
    <scope>NUCLEOTIDE SEQUENCE [LARGE SCALE GENOMIC DNA]</scope>
    <source>
        <strain evidence="2 3">JAM AC0309</strain>
    </source>
</reference>
<dbReference type="AlphaFoldDB" id="A0A0U5B8B0"/>
<dbReference type="InterPro" id="IPR001387">
    <property type="entry name" value="Cro/C1-type_HTH"/>
</dbReference>
<dbReference type="SUPFAM" id="SSF47413">
    <property type="entry name" value="lambda repressor-like DNA-binding domains"/>
    <property type="match status" value="1"/>
</dbReference>
<evidence type="ECO:0000259" key="1">
    <source>
        <dbReference type="PROSITE" id="PS50943"/>
    </source>
</evidence>
<organism evidence="2 3">
    <name type="scientific">Microcella alkaliphila</name>
    <dbReference type="NCBI Taxonomy" id="279828"/>
    <lineage>
        <taxon>Bacteria</taxon>
        <taxon>Bacillati</taxon>
        <taxon>Actinomycetota</taxon>
        <taxon>Actinomycetes</taxon>
        <taxon>Micrococcales</taxon>
        <taxon>Microbacteriaceae</taxon>
        <taxon>Microcella</taxon>
    </lineage>
</organism>
<evidence type="ECO:0000313" key="3">
    <source>
        <dbReference type="Proteomes" id="UP000218965"/>
    </source>
</evidence>
<dbReference type="CDD" id="cd00093">
    <property type="entry name" value="HTH_XRE"/>
    <property type="match status" value="1"/>
</dbReference>
<evidence type="ECO:0000313" key="2">
    <source>
        <dbReference type="EMBL" id="BAU32080.1"/>
    </source>
</evidence>
<dbReference type="EMBL" id="AP017315">
    <property type="protein sequence ID" value="BAU32080.1"/>
    <property type="molecule type" value="Genomic_DNA"/>
</dbReference>
<accession>A0A0U5B8B0</accession>